<keyword evidence="2" id="KW-1133">Transmembrane helix</keyword>
<dbReference type="Proteomes" id="UP000594892">
    <property type="component" value="Chromosome 2"/>
</dbReference>
<feature type="domain" description="YutG/PgpA" evidence="3">
    <location>
        <begin position="63"/>
        <end position="200"/>
    </location>
</feature>
<dbReference type="GO" id="GO:0006629">
    <property type="term" value="P:lipid metabolic process"/>
    <property type="evidence" value="ECO:0007669"/>
    <property type="project" value="InterPro"/>
</dbReference>
<dbReference type="PANTHER" id="PTHR36305:SF1">
    <property type="entry name" value="PHOSPHATIDYLGLYCEROPHOSPHATASE A"/>
    <property type="match status" value="1"/>
</dbReference>
<organism evidence="4 6">
    <name type="scientific">Burkholderia glumae</name>
    <name type="common">Pseudomonas glumae</name>
    <dbReference type="NCBI Taxonomy" id="337"/>
    <lineage>
        <taxon>Bacteria</taxon>
        <taxon>Pseudomonadati</taxon>
        <taxon>Pseudomonadota</taxon>
        <taxon>Betaproteobacteria</taxon>
        <taxon>Burkholderiales</taxon>
        <taxon>Burkholderiaceae</taxon>
        <taxon>Burkholderia</taxon>
    </lineage>
</organism>
<dbReference type="InterPro" id="IPR026037">
    <property type="entry name" value="PgpA"/>
</dbReference>
<dbReference type="SUPFAM" id="SSF101307">
    <property type="entry name" value="YutG-like"/>
    <property type="match status" value="1"/>
</dbReference>
<evidence type="ECO:0000259" key="3">
    <source>
        <dbReference type="Pfam" id="PF04608"/>
    </source>
</evidence>
<keyword evidence="7" id="KW-1185">Reference proteome</keyword>
<evidence type="ECO:0000256" key="2">
    <source>
        <dbReference type="SAM" id="Phobius"/>
    </source>
</evidence>
<dbReference type="GO" id="GO:0008962">
    <property type="term" value="F:phosphatidylglycerophosphatase activity"/>
    <property type="evidence" value="ECO:0007669"/>
    <property type="project" value="InterPro"/>
</dbReference>
<feature type="region of interest" description="Disordered" evidence="1">
    <location>
        <begin position="1"/>
        <end position="51"/>
    </location>
</feature>
<feature type="transmembrane region" description="Helical" evidence="2">
    <location>
        <begin position="136"/>
        <end position="163"/>
    </location>
</feature>
<accession>A0AAQ0BTQ9</accession>
<evidence type="ECO:0000313" key="6">
    <source>
        <dbReference type="Proteomes" id="UP000594892"/>
    </source>
</evidence>
<sequence>MATSDDPAPRADAPRPGTALATVHGQGRASPRAGRPEAAAGDVQPPPRRASAPFMRSHPLHLLSLGFGTGLAPLAPGLVGSLFGWLSFAAFAPRLSPAATLALIALGLVLGVIATGRTARALGGGRPRAIVWDHVVAIWLVMLLVTPATFSQQLAAFVLFRLFDGGKLPPVRHIDRRLKAGFGIMLDDLVAAFLTLLVIATWRALFSPLR</sequence>
<evidence type="ECO:0000313" key="5">
    <source>
        <dbReference type="EMBL" id="USS46584.1"/>
    </source>
</evidence>
<protein>
    <submittedName>
        <fullName evidence="4">Phosphatidylglycerophosphatase A</fullName>
    </submittedName>
</protein>
<dbReference type="InterPro" id="IPR007686">
    <property type="entry name" value="YutG/PgpA"/>
</dbReference>
<reference evidence="5" key="2">
    <citation type="submission" date="2022-06" db="EMBL/GenBank/DDBJ databases">
        <title>Draft genome sequence of Burkholderia glumae strain GR20004 isolated from rice panicle showing bacterial panicle blight.</title>
        <authorList>
            <person name="Choi S.Y."/>
            <person name="Lee Y.H."/>
        </authorList>
    </citation>
    <scope>NUCLEOTIDE SEQUENCE</scope>
    <source>
        <strain evidence="5">GR20004</strain>
    </source>
</reference>
<feature type="transmembrane region" description="Helical" evidence="2">
    <location>
        <begin position="98"/>
        <end position="116"/>
    </location>
</feature>
<dbReference type="RefSeq" id="WP_012734613.1">
    <property type="nucleotide sequence ID" value="NZ_CP021074.1"/>
</dbReference>
<dbReference type="PANTHER" id="PTHR36305">
    <property type="entry name" value="PHOSPHATIDYLGLYCEROPHOSPHATASE A"/>
    <property type="match status" value="1"/>
</dbReference>
<dbReference type="EMBL" id="CP065601">
    <property type="protein sequence ID" value="QPQ91507.1"/>
    <property type="molecule type" value="Genomic_DNA"/>
</dbReference>
<keyword evidence="2" id="KW-0472">Membrane</keyword>
<feature type="transmembrane region" description="Helical" evidence="2">
    <location>
        <begin position="184"/>
        <end position="205"/>
    </location>
</feature>
<dbReference type="CDD" id="cd06971">
    <property type="entry name" value="PgpA"/>
    <property type="match status" value="1"/>
</dbReference>
<feature type="transmembrane region" description="Helical" evidence="2">
    <location>
        <begin position="62"/>
        <end position="86"/>
    </location>
</feature>
<evidence type="ECO:0000313" key="7">
    <source>
        <dbReference type="Proteomes" id="UP001056386"/>
    </source>
</evidence>
<proteinExistence type="predicted"/>
<evidence type="ECO:0000256" key="1">
    <source>
        <dbReference type="SAM" id="MobiDB-lite"/>
    </source>
</evidence>
<evidence type="ECO:0000313" key="4">
    <source>
        <dbReference type="EMBL" id="QPQ91507.1"/>
    </source>
</evidence>
<dbReference type="Proteomes" id="UP001056386">
    <property type="component" value="Chromosome 1"/>
</dbReference>
<keyword evidence="2" id="KW-0812">Transmembrane</keyword>
<name>A0AAQ0BTQ9_BURGL</name>
<reference evidence="4 6" key="1">
    <citation type="submission" date="2020-12" db="EMBL/GenBank/DDBJ databases">
        <title>FDA dAtabase for Regulatory Grade micrObial Sequences (FDA-ARGOS): Supporting development and validation of Infectious Disease Dx tests.</title>
        <authorList>
            <person name="Minogue T."/>
            <person name="Wolcott M."/>
            <person name="Wasieloski L."/>
            <person name="Aguilar W."/>
            <person name="Moore D."/>
            <person name="Jaissle J."/>
            <person name="Tallon L."/>
            <person name="Sadzewicz L."/>
            <person name="Zhao X."/>
            <person name="Boylan J."/>
            <person name="Ott S."/>
            <person name="Bowen H."/>
            <person name="Vavikolanu K."/>
            <person name="Mehta A."/>
            <person name="Aluvathingal J."/>
            <person name="Nadendla S."/>
            <person name="Yan Y."/>
            <person name="Sichtig H."/>
        </authorList>
    </citation>
    <scope>NUCLEOTIDE SEQUENCE [LARGE SCALE GENOMIC DNA]</scope>
    <source>
        <strain evidence="4 6">FDAARGOS_949</strain>
    </source>
</reference>
<gene>
    <name evidence="4" type="ORF">I6H06_20435</name>
    <name evidence="5" type="ORF">NFI99_16885</name>
</gene>
<dbReference type="InterPro" id="IPR036681">
    <property type="entry name" value="PgpA-like_sf"/>
</dbReference>
<dbReference type="EMBL" id="CP099587">
    <property type="protein sequence ID" value="USS46584.1"/>
    <property type="molecule type" value="Genomic_DNA"/>
</dbReference>
<dbReference type="AlphaFoldDB" id="A0AAQ0BTQ9"/>
<dbReference type="Pfam" id="PF04608">
    <property type="entry name" value="PgpA"/>
    <property type="match status" value="1"/>
</dbReference>
<dbReference type="GeneID" id="45696949"/>